<keyword evidence="1 5" id="KW-0963">Cytoplasm</keyword>
<accession>A0A507D222</accession>
<dbReference type="InterPro" id="IPR003749">
    <property type="entry name" value="ThiS/MoaD-like"/>
</dbReference>
<dbReference type="GO" id="GO:1990133">
    <property type="term" value="C:molybdopterin adenylyltransferase complex"/>
    <property type="evidence" value="ECO:0007669"/>
    <property type="project" value="TreeGrafter"/>
</dbReference>
<evidence type="ECO:0000256" key="2">
    <source>
        <dbReference type="ARBA" id="ARBA00022553"/>
    </source>
</evidence>
<dbReference type="CDD" id="cd00754">
    <property type="entry name" value="Ubl_MoaD"/>
    <property type="match status" value="1"/>
</dbReference>
<dbReference type="OrthoDB" id="5595860at2759"/>
<dbReference type="Proteomes" id="UP000317494">
    <property type="component" value="Unassembled WGS sequence"/>
</dbReference>
<comment type="subunit">
    <text evidence="5">Heterotetramer; composed of 2 small (MOCS2A) and 2 large (MOCS2B) subunits.</text>
</comment>
<keyword evidence="8" id="KW-1185">Reference proteome</keyword>
<dbReference type="Pfam" id="PF02597">
    <property type="entry name" value="ThiS"/>
    <property type="match status" value="1"/>
</dbReference>
<dbReference type="Gene3D" id="3.10.20.30">
    <property type="match status" value="1"/>
</dbReference>
<keyword evidence="3 5" id="KW-0547">Nucleotide-binding</keyword>
<evidence type="ECO:0000256" key="5">
    <source>
        <dbReference type="HAMAP-Rule" id="MF_03051"/>
    </source>
</evidence>
<evidence type="ECO:0000256" key="1">
    <source>
        <dbReference type="ARBA" id="ARBA00022490"/>
    </source>
</evidence>
<dbReference type="EMBL" id="QEAN01000338">
    <property type="protein sequence ID" value="TPX39814.1"/>
    <property type="molecule type" value="Genomic_DNA"/>
</dbReference>
<evidence type="ECO:0000313" key="7">
    <source>
        <dbReference type="EMBL" id="TPX45300.1"/>
    </source>
</evidence>
<dbReference type="GO" id="GO:0030366">
    <property type="term" value="F:molybdopterin synthase activity"/>
    <property type="evidence" value="ECO:0007669"/>
    <property type="project" value="UniProtKB-UniRule"/>
</dbReference>
<evidence type="ECO:0000313" key="9">
    <source>
        <dbReference type="Proteomes" id="UP000320475"/>
    </source>
</evidence>
<evidence type="ECO:0000313" key="6">
    <source>
        <dbReference type="EMBL" id="TPX39814.1"/>
    </source>
</evidence>
<comment type="subcellular location">
    <subcellularLocation>
        <location evidence="5">Cytoplasm</location>
    </subcellularLocation>
</comment>
<comment type="similarity">
    <text evidence="5">Belongs to the MoaD family. MOCS2A subfamily.</text>
</comment>
<organism evidence="7 9">
    <name type="scientific">Synchytrium endobioticum</name>
    <dbReference type="NCBI Taxonomy" id="286115"/>
    <lineage>
        <taxon>Eukaryota</taxon>
        <taxon>Fungi</taxon>
        <taxon>Fungi incertae sedis</taxon>
        <taxon>Chytridiomycota</taxon>
        <taxon>Chytridiomycota incertae sedis</taxon>
        <taxon>Chytridiomycetes</taxon>
        <taxon>Synchytriales</taxon>
        <taxon>Synchytriaceae</taxon>
        <taxon>Synchytrium</taxon>
    </lineage>
</organism>
<dbReference type="InterPro" id="IPR016155">
    <property type="entry name" value="Mopterin_synth/thiamin_S_b"/>
</dbReference>
<comment type="caution">
    <text evidence="7">The sequence shown here is derived from an EMBL/GenBank/DDBJ whole genome shotgun (WGS) entry which is preliminary data.</text>
</comment>
<dbReference type="InterPro" id="IPR028887">
    <property type="entry name" value="MOCS2A_euk"/>
</dbReference>
<reference evidence="8 9" key="1">
    <citation type="journal article" date="2019" name="Sci. Rep.">
        <title>Comparative genomics of chytrid fungi reveal insights into the obligate biotrophic and pathogenic lifestyle of Synchytrium endobioticum.</title>
        <authorList>
            <person name="van de Vossenberg B.T.L.H."/>
            <person name="Warris S."/>
            <person name="Nguyen H.D.T."/>
            <person name="van Gent-Pelzer M.P.E."/>
            <person name="Joly D.L."/>
            <person name="van de Geest H.C."/>
            <person name="Bonants P.J.M."/>
            <person name="Smith D.S."/>
            <person name="Levesque C.A."/>
            <person name="van der Lee T.A.J."/>
        </authorList>
    </citation>
    <scope>NUCLEOTIDE SEQUENCE [LARGE SCALE GENOMIC DNA]</scope>
    <source>
        <strain evidence="7 9">LEV6574</strain>
        <strain evidence="6 8">MB42</strain>
    </source>
</reference>
<evidence type="ECO:0000256" key="4">
    <source>
        <dbReference type="ARBA" id="ARBA00023150"/>
    </source>
</evidence>
<feature type="modified residue" description="Glycyl adenylate; alternate" evidence="5">
    <location>
        <position position="94"/>
    </location>
</feature>
<dbReference type="AlphaFoldDB" id="A0A507D222"/>
<name>A0A507D222_9FUNG</name>
<keyword evidence="2 5" id="KW-0597">Phosphoprotein</keyword>
<feature type="modified residue" description="1-thioglycine; alternate" evidence="5">
    <location>
        <position position="94"/>
    </location>
</feature>
<comment type="function">
    <text evidence="5">Acts as a sulfur carrier required for molybdopterin biosynthesis. Component of the molybdopterin synthase complex that catalyzes the conversion of precursor Z into molybdopterin by mediating the incorporation of 2 sulfur atoms into precursor Z to generate a dithiolene group. In the complex, serves as sulfur donor by being thiocarboxylated (-COSH) at its C-terminus by UBA4. After interaction with MOCS2B, the sulfur is then transferred to precursor Z to form molybdopterin.</text>
</comment>
<dbReference type="SUPFAM" id="SSF54285">
    <property type="entry name" value="MoaD/ThiS"/>
    <property type="match status" value="1"/>
</dbReference>
<dbReference type="InterPro" id="IPR012675">
    <property type="entry name" value="Beta-grasp_dom_sf"/>
</dbReference>
<dbReference type="GO" id="GO:0006777">
    <property type="term" value="P:Mo-molybdopterin cofactor biosynthetic process"/>
    <property type="evidence" value="ECO:0007669"/>
    <property type="project" value="UniProtKB-UniRule"/>
</dbReference>
<gene>
    <name evidence="7" type="ORF">SeLEV6574_g03937</name>
    <name evidence="6" type="ORF">SeMB42_g06241</name>
</gene>
<comment type="pathway">
    <text evidence="5">Cofactor biosynthesis; molybdopterin biosynthesis.</text>
</comment>
<dbReference type="GO" id="GO:1990140">
    <property type="term" value="C:molybdopterin synthase complex"/>
    <property type="evidence" value="ECO:0007669"/>
    <property type="project" value="UniProtKB-UniRule"/>
</dbReference>
<dbReference type="PANTHER" id="PTHR33359">
    <property type="entry name" value="MOLYBDOPTERIN SYNTHASE SULFUR CARRIER SUBUNIT"/>
    <property type="match status" value="1"/>
</dbReference>
<keyword evidence="4 5" id="KW-0501">Molybdenum cofactor biosynthesis</keyword>
<evidence type="ECO:0000313" key="8">
    <source>
        <dbReference type="Proteomes" id="UP000317494"/>
    </source>
</evidence>
<dbReference type="VEuPathDB" id="FungiDB:SeMB42_g06241"/>
<proteinExistence type="inferred from homology"/>
<evidence type="ECO:0000256" key="3">
    <source>
        <dbReference type="ARBA" id="ARBA00022741"/>
    </source>
</evidence>
<dbReference type="STRING" id="286115.A0A507D222"/>
<dbReference type="InterPro" id="IPR044672">
    <property type="entry name" value="MOCS2A"/>
</dbReference>
<dbReference type="PANTHER" id="PTHR33359:SF1">
    <property type="entry name" value="MOLYBDOPTERIN SYNTHASE SULFUR CARRIER SUBUNIT"/>
    <property type="match status" value="1"/>
</dbReference>
<dbReference type="HAMAP" id="MF_03051">
    <property type="entry name" value="MOCS2A"/>
    <property type="match status" value="1"/>
</dbReference>
<dbReference type="EMBL" id="QEAM01000145">
    <property type="protein sequence ID" value="TPX45300.1"/>
    <property type="molecule type" value="Genomic_DNA"/>
</dbReference>
<comment type="PTM">
    <text evidence="5">C-terminal thiocarboxylation occurs in 2 steps, it is first acyl-adenylated (-COAMP) via the hesA/moeB/thiF part of UBA4, then thiocarboxylated (-COSH) via the rhodanese domain of UBA4.</text>
</comment>
<dbReference type="UniPathway" id="UPA00344"/>
<protein>
    <recommendedName>
        <fullName evidence="5">Molybdopterin synthase sulfur carrier subunit</fullName>
    </recommendedName>
    <alternativeName>
        <fullName evidence="5">Molybdenum cofactor synthesis protein 2 small subunit</fullName>
    </alternativeName>
    <alternativeName>
        <fullName evidence="5">Molybdenum cofactor synthesis protein 2A</fullName>
        <shortName evidence="5">MOCS2A</shortName>
    </alternativeName>
    <alternativeName>
        <fullName evidence="5">Sulfur carrier protein MOCS2A</fullName>
    </alternativeName>
</protein>
<dbReference type="GO" id="GO:0000166">
    <property type="term" value="F:nucleotide binding"/>
    <property type="evidence" value="ECO:0007669"/>
    <property type="project" value="UniProtKB-KW"/>
</dbReference>
<dbReference type="Proteomes" id="UP000320475">
    <property type="component" value="Unassembled WGS sequence"/>
</dbReference>
<sequence>MSVTVLYFATAKDAVGGIAKETIKLPSNQPMSITDLLSVISAKYPTLDPVLKSAMIAVNLEYVDITRRPHDAAAEAVALKSGDEVAIIPPVSGG</sequence>